<organism evidence="2">
    <name type="scientific">freshwater metagenome</name>
    <dbReference type="NCBI Taxonomy" id="449393"/>
    <lineage>
        <taxon>unclassified sequences</taxon>
        <taxon>metagenomes</taxon>
        <taxon>ecological metagenomes</taxon>
    </lineage>
</organism>
<reference evidence="2" key="1">
    <citation type="submission" date="2020-05" db="EMBL/GenBank/DDBJ databases">
        <authorList>
            <person name="Chiriac C."/>
            <person name="Salcher M."/>
            <person name="Ghai R."/>
            <person name="Kavagutti S V."/>
        </authorList>
    </citation>
    <scope>NUCLEOTIDE SEQUENCE</scope>
</reference>
<sequence>MNERPHGASGLRAETTNAATAMMRPNRSGLVVRLAAAANPSAQIHQAMGCSHLGFVNSDPVMRRACVAVAKRQLSQGQ</sequence>
<feature type="region of interest" description="Disordered" evidence="1">
    <location>
        <begin position="1"/>
        <end position="22"/>
    </location>
</feature>
<name>A0A6J7ASR2_9ZZZZ</name>
<evidence type="ECO:0000313" key="2">
    <source>
        <dbReference type="EMBL" id="CAB4834999.1"/>
    </source>
</evidence>
<gene>
    <name evidence="2" type="ORF">UFOPK3204_01643</name>
</gene>
<dbReference type="AlphaFoldDB" id="A0A6J7ASR2"/>
<proteinExistence type="predicted"/>
<dbReference type="EMBL" id="CAFABK010000113">
    <property type="protein sequence ID" value="CAB4834999.1"/>
    <property type="molecule type" value="Genomic_DNA"/>
</dbReference>
<accession>A0A6J7ASR2</accession>
<evidence type="ECO:0000256" key="1">
    <source>
        <dbReference type="SAM" id="MobiDB-lite"/>
    </source>
</evidence>
<protein>
    <submittedName>
        <fullName evidence="2">Unannotated protein</fullName>
    </submittedName>
</protein>